<organism evidence="2 3">
    <name type="scientific">Sphagnum jensenii</name>
    <dbReference type="NCBI Taxonomy" id="128206"/>
    <lineage>
        <taxon>Eukaryota</taxon>
        <taxon>Viridiplantae</taxon>
        <taxon>Streptophyta</taxon>
        <taxon>Embryophyta</taxon>
        <taxon>Bryophyta</taxon>
        <taxon>Sphagnophytina</taxon>
        <taxon>Sphagnopsida</taxon>
        <taxon>Sphagnales</taxon>
        <taxon>Sphagnaceae</taxon>
        <taxon>Sphagnum</taxon>
    </lineage>
</organism>
<evidence type="ECO:0000313" key="3">
    <source>
        <dbReference type="Proteomes" id="UP001497522"/>
    </source>
</evidence>
<accession>A0ABP1BW40</accession>
<proteinExistence type="predicted"/>
<feature type="compositionally biased region" description="Basic and acidic residues" evidence="1">
    <location>
        <begin position="87"/>
        <end position="99"/>
    </location>
</feature>
<protein>
    <submittedName>
        <fullName evidence="2">Uncharacterized protein</fullName>
    </submittedName>
</protein>
<evidence type="ECO:0000256" key="1">
    <source>
        <dbReference type="SAM" id="MobiDB-lite"/>
    </source>
</evidence>
<sequence>MDAQSYGGRASEGRFGARIFGGFGSPKALLEQQTKCLPQIWQQTALTAYVAMKANSSGEQVVQKVRRALQRLNEEDEGLQKPCDSCCGRDSHNESESRLEERVIKVRFQRSATRDSHDQE</sequence>
<dbReference type="EMBL" id="OZ023709">
    <property type="protein sequence ID" value="CAK9880660.1"/>
    <property type="molecule type" value="Genomic_DNA"/>
</dbReference>
<reference evidence="2" key="1">
    <citation type="submission" date="2024-03" db="EMBL/GenBank/DDBJ databases">
        <authorList>
            <consortium name="ELIXIR-Norway"/>
            <consortium name="Elixir Norway"/>
        </authorList>
    </citation>
    <scope>NUCLEOTIDE SEQUENCE</scope>
</reference>
<keyword evidence="3" id="KW-1185">Reference proteome</keyword>
<name>A0ABP1BW40_9BRYO</name>
<feature type="region of interest" description="Disordered" evidence="1">
    <location>
        <begin position="73"/>
        <end position="99"/>
    </location>
</feature>
<dbReference type="Proteomes" id="UP001497522">
    <property type="component" value="Chromosome 8"/>
</dbReference>
<gene>
    <name evidence="2" type="ORF">CSSPJE1EN2_LOCUS22059</name>
</gene>
<evidence type="ECO:0000313" key="2">
    <source>
        <dbReference type="EMBL" id="CAK9880660.1"/>
    </source>
</evidence>